<reference evidence="2" key="1">
    <citation type="submission" date="2017-02" db="EMBL/GenBank/DDBJ databases">
        <authorList>
            <person name="Mornico D."/>
        </authorList>
    </citation>
    <scope>NUCLEOTIDE SEQUENCE [LARGE SCALE GENOMIC DNA]</scope>
</reference>
<dbReference type="AlphaFoldDB" id="A0A1R4EEM6"/>
<dbReference type="RefSeq" id="WP_077448359.1">
    <property type="nucleotide sequence ID" value="NZ_FUGD01000067.1"/>
</dbReference>
<protein>
    <submittedName>
        <fullName evidence="1">Uncharacterized protein</fullName>
    </submittedName>
</protein>
<organism evidence="1 2">
    <name type="scientific">Psychrobacter pasteurii</name>
    <dbReference type="NCBI Taxonomy" id="1945520"/>
    <lineage>
        <taxon>Bacteria</taxon>
        <taxon>Pseudomonadati</taxon>
        <taxon>Pseudomonadota</taxon>
        <taxon>Gammaproteobacteria</taxon>
        <taxon>Moraxellales</taxon>
        <taxon>Moraxellaceae</taxon>
        <taxon>Psychrobacter</taxon>
    </lineage>
</organism>
<dbReference type="Proteomes" id="UP000188169">
    <property type="component" value="Unassembled WGS sequence"/>
</dbReference>
<keyword evidence="2" id="KW-1185">Reference proteome</keyword>
<name>A0A1R4EEM6_9GAMM</name>
<gene>
    <name evidence="1" type="ORF">A1019T_00915</name>
</gene>
<evidence type="ECO:0000313" key="1">
    <source>
        <dbReference type="EMBL" id="SJM36946.1"/>
    </source>
</evidence>
<accession>A0A1R4EEM6</accession>
<dbReference type="EMBL" id="FUGD01000067">
    <property type="protein sequence ID" value="SJM36946.1"/>
    <property type="molecule type" value="Genomic_DNA"/>
</dbReference>
<dbReference type="OrthoDB" id="9797252at2"/>
<evidence type="ECO:0000313" key="2">
    <source>
        <dbReference type="Proteomes" id="UP000188169"/>
    </source>
</evidence>
<sequence>MLTNTGIDDFKSEIEKDYHCQIRPKWIPAYAEGAEVWLTVFVNTDIMKFLAGAIVGGATWDLVKAGTKKYLFKPLYEALEKLYQKNLEPWDGLKVVACTLQFDDCEIVITGVSKNFNKVFSAIFDEISKRKTVFEKEVGLEVIKIEMPIEFFEGRTNEHDSFHLDYYNEDYTSSALMSLWRITFATGFPVMIYSFKDDVLYEPKKLHEMLTSNHDKY</sequence>
<proteinExistence type="predicted"/>